<dbReference type="AlphaFoldDB" id="A0A366F1Y9"/>
<keyword evidence="1" id="KW-1133">Transmembrane helix</keyword>
<comment type="caution">
    <text evidence="2">The sequence shown here is derived from an EMBL/GenBank/DDBJ whole genome shotgun (WGS) entry which is preliminary data.</text>
</comment>
<keyword evidence="1" id="KW-0812">Transmembrane</keyword>
<evidence type="ECO:0000313" key="2">
    <source>
        <dbReference type="EMBL" id="RBP08166.1"/>
    </source>
</evidence>
<reference evidence="2 3" key="1">
    <citation type="submission" date="2018-06" db="EMBL/GenBank/DDBJ databases">
        <title>Genomic Encyclopedia of Type Strains, Phase IV (KMG-IV): sequencing the most valuable type-strain genomes for metagenomic binning, comparative biology and taxonomic classification.</title>
        <authorList>
            <person name="Goeker M."/>
        </authorList>
    </citation>
    <scope>NUCLEOTIDE SEQUENCE [LARGE SCALE GENOMIC DNA]</scope>
    <source>
        <strain evidence="2 3">DSM 24875</strain>
    </source>
</reference>
<evidence type="ECO:0000313" key="3">
    <source>
        <dbReference type="Proteomes" id="UP000253529"/>
    </source>
</evidence>
<feature type="transmembrane region" description="Helical" evidence="1">
    <location>
        <begin position="31"/>
        <end position="50"/>
    </location>
</feature>
<name>A0A366F1Y9_9HYPH</name>
<feature type="transmembrane region" description="Helical" evidence="1">
    <location>
        <begin position="7"/>
        <end position="25"/>
    </location>
</feature>
<accession>A0A366F1Y9</accession>
<evidence type="ECO:0000256" key="1">
    <source>
        <dbReference type="SAM" id="Phobius"/>
    </source>
</evidence>
<dbReference type="Proteomes" id="UP000253529">
    <property type="component" value="Unassembled WGS sequence"/>
</dbReference>
<organism evidence="2 3">
    <name type="scientific">Roseiarcus fermentans</name>
    <dbReference type="NCBI Taxonomy" id="1473586"/>
    <lineage>
        <taxon>Bacteria</taxon>
        <taxon>Pseudomonadati</taxon>
        <taxon>Pseudomonadota</taxon>
        <taxon>Alphaproteobacteria</taxon>
        <taxon>Hyphomicrobiales</taxon>
        <taxon>Roseiarcaceae</taxon>
        <taxon>Roseiarcus</taxon>
    </lineage>
</organism>
<protein>
    <submittedName>
        <fullName evidence="2">Uncharacterized protein</fullName>
    </submittedName>
</protein>
<keyword evidence="1" id="KW-0472">Membrane</keyword>
<keyword evidence="3" id="KW-1185">Reference proteome</keyword>
<dbReference type="EMBL" id="QNRK01000026">
    <property type="protein sequence ID" value="RBP08166.1"/>
    <property type="molecule type" value="Genomic_DNA"/>
</dbReference>
<sequence length="60" mass="6304">MDSGNIAVVVLLVVVVVLAALVFMFGYPLLIWVAVLAAFAALALIVYISLGDFGKKPSHS</sequence>
<gene>
    <name evidence="2" type="ORF">DFR50_12611</name>
</gene>
<dbReference type="RefSeq" id="WP_113891207.1">
    <property type="nucleotide sequence ID" value="NZ_QNRK01000026.1"/>
</dbReference>
<proteinExistence type="predicted"/>